<dbReference type="Pfam" id="PF01042">
    <property type="entry name" value="Ribonuc_L-PSP"/>
    <property type="match status" value="1"/>
</dbReference>
<organism evidence="2 3">
    <name type="scientific">Verticillium longisporum</name>
    <name type="common">Verticillium dahliae var. longisporum</name>
    <dbReference type="NCBI Taxonomy" id="100787"/>
    <lineage>
        <taxon>Eukaryota</taxon>
        <taxon>Fungi</taxon>
        <taxon>Dikarya</taxon>
        <taxon>Ascomycota</taxon>
        <taxon>Pezizomycotina</taxon>
        <taxon>Sordariomycetes</taxon>
        <taxon>Hypocreomycetidae</taxon>
        <taxon>Glomerellales</taxon>
        <taxon>Plectosphaerellaceae</taxon>
        <taxon>Verticillium</taxon>
    </lineage>
</organism>
<dbReference type="GO" id="GO:0005829">
    <property type="term" value="C:cytosol"/>
    <property type="evidence" value="ECO:0007669"/>
    <property type="project" value="TreeGrafter"/>
</dbReference>
<dbReference type="PANTHER" id="PTHR11803">
    <property type="entry name" value="2-IMINOBUTANOATE/2-IMINOPROPANOATE DEAMINASE RIDA"/>
    <property type="match status" value="1"/>
</dbReference>
<accession>A0A0G4MI92</accession>
<dbReference type="SUPFAM" id="SSF55298">
    <property type="entry name" value="YjgF-like"/>
    <property type="match status" value="1"/>
</dbReference>
<dbReference type="EMBL" id="CVQH01022639">
    <property type="protein sequence ID" value="CRK33735.1"/>
    <property type="molecule type" value="Genomic_DNA"/>
</dbReference>
<dbReference type="EMBL" id="CVQI01023335">
    <property type="protein sequence ID" value="CRK31039.1"/>
    <property type="molecule type" value="Genomic_DNA"/>
</dbReference>
<sequence length="146" mass="16288">MISTMSHLKYYSYADHGIRLLEQINYSQAVRINDRIECSGQCGWDHITGEVPDEFSSQLENAFKNVDVNLRDAGGQGWSQVFKVRLYVLELNPESIAAYVNLTRKWMPNHSPILTGIVVAGLSSPNLKVEIEVEAHDPEGAKTALA</sequence>
<name>A0A0G4MI92_VERLO</name>
<dbReference type="Proteomes" id="UP000045706">
    <property type="component" value="Unassembled WGS sequence"/>
</dbReference>
<dbReference type="GO" id="GO:0019239">
    <property type="term" value="F:deaminase activity"/>
    <property type="evidence" value="ECO:0007669"/>
    <property type="project" value="TreeGrafter"/>
</dbReference>
<dbReference type="STRING" id="100787.A0A0G4MI92"/>
<reference evidence="3 4" key="1">
    <citation type="submission" date="2015-05" db="EMBL/GenBank/DDBJ databases">
        <authorList>
            <person name="Fogelqvist Johan"/>
        </authorList>
    </citation>
    <scope>NUCLEOTIDE SEQUENCE [LARGE SCALE GENOMIC DNA]</scope>
    <source>
        <strain evidence="2">VL1</strain>
        <strain evidence="1">VL2</strain>
    </source>
</reference>
<dbReference type="PANTHER" id="PTHR11803:SF39">
    <property type="entry name" value="2-IMINOBUTANOATE_2-IMINOPROPANOATE DEAMINASE"/>
    <property type="match status" value="1"/>
</dbReference>
<keyword evidence="3" id="KW-1185">Reference proteome</keyword>
<protein>
    <submittedName>
        <fullName evidence="2">Uncharacterized protein</fullName>
    </submittedName>
</protein>
<gene>
    <name evidence="2" type="ORF">BN1708_006110</name>
    <name evidence="1" type="ORF">BN1723_003766</name>
</gene>
<dbReference type="GO" id="GO:0005739">
    <property type="term" value="C:mitochondrion"/>
    <property type="evidence" value="ECO:0007669"/>
    <property type="project" value="TreeGrafter"/>
</dbReference>
<dbReference type="Proteomes" id="UP000044602">
    <property type="component" value="Unassembled WGS sequence"/>
</dbReference>
<evidence type="ECO:0000313" key="2">
    <source>
        <dbReference type="EMBL" id="CRK33735.1"/>
    </source>
</evidence>
<dbReference type="AlphaFoldDB" id="A0A0G4MI92"/>
<evidence type="ECO:0000313" key="4">
    <source>
        <dbReference type="Proteomes" id="UP000045706"/>
    </source>
</evidence>
<dbReference type="InterPro" id="IPR006175">
    <property type="entry name" value="YjgF/YER057c/UK114"/>
</dbReference>
<evidence type="ECO:0000313" key="1">
    <source>
        <dbReference type="EMBL" id="CRK31039.1"/>
    </source>
</evidence>
<evidence type="ECO:0000313" key="3">
    <source>
        <dbReference type="Proteomes" id="UP000044602"/>
    </source>
</evidence>
<proteinExistence type="predicted"/>
<dbReference type="Gene3D" id="3.30.1330.40">
    <property type="entry name" value="RutC-like"/>
    <property type="match status" value="1"/>
</dbReference>
<dbReference type="InterPro" id="IPR035959">
    <property type="entry name" value="RutC-like_sf"/>
</dbReference>